<protein>
    <submittedName>
        <fullName evidence="8">Thioredoxin domain-containing protein</fullName>
    </submittedName>
</protein>
<reference evidence="6 7" key="2">
    <citation type="submission" date="2018-11" db="EMBL/GenBank/DDBJ databases">
        <authorList>
            <consortium name="Pathogen Informatics"/>
        </authorList>
    </citation>
    <scope>NUCLEOTIDE SEQUENCE [LARGE SCALE GENOMIC DNA]</scope>
</reference>
<gene>
    <name evidence="6" type="ORF">GPUH_LOCUS13810</name>
</gene>
<evidence type="ECO:0000313" key="7">
    <source>
        <dbReference type="Proteomes" id="UP000271098"/>
    </source>
</evidence>
<evidence type="ECO:0000313" key="8">
    <source>
        <dbReference type="WBParaSite" id="GPUH_0001382501-mRNA-1"/>
    </source>
</evidence>
<evidence type="ECO:0000259" key="5">
    <source>
        <dbReference type="PROSITE" id="PS51352"/>
    </source>
</evidence>
<evidence type="ECO:0000256" key="1">
    <source>
        <dbReference type="ARBA" id="ARBA00022448"/>
    </source>
</evidence>
<proteinExistence type="predicted"/>
<dbReference type="SUPFAM" id="SSF52833">
    <property type="entry name" value="Thioredoxin-like"/>
    <property type="match status" value="2"/>
</dbReference>
<evidence type="ECO:0000256" key="4">
    <source>
        <dbReference type="ARBA" id="ARBA00023284"/>
    </source>
</evidence>
<dbReference type="AlphaFoldDB" id="A0A183DYL9"/>
<keyword evidence="3" id="KW-1015">Disulfide bond</keyword>
<evidence type="ECO:0000313" key="6">
    <source>
        <dbReference type="EMBL" id="VDN23027.1"/>
    </source>
</evidence>
<organism evidence="8">
    <name type="scientific">Gongylonema pulchrum</name>
    <dbReference type="NCBI Taxonomy" id="637853"/>
    <lineage>
        <taxon>Eukaryota</taxon>
        <taxon>Metazoa</taxon>
        <taxon>Ecdysozoa</taxon>
        <taxon>Nematoda</taxon>
        <taxon>Chromadorea</taxon>
        <taxon>Rhabditida</taxon>
        <taxon>Spirurina</taxon>
        <taxon>Spiruromorpha</taxon>
        <taxon>Spiruroidea</taxon>
        <taxon>Gongylonematidae</taxon>
        <taxon>Gongylonema</taxon>
    </lineage>
</organism>
<keyword evidence="1" id="KW-0813">Transport</keyword>
<dbReference type="OrthoDB" id="19690at2759"/>
<dbReference type="InterPro" id="IPR017937">
    <property type="entry name" value="Thioredoxin_CS"/>
</dbReference>
<dbReference type="PANTHER" id="PTHR45663">
    <property type="entry name" value="GEO12009P1"/>
    <property type="match status" value="1"/>
</dbReference>
<keyword evidence="7" id="KW-1185">Reference proteome</keyword>
<dbReference type="PANTHER" id="PTHR45663:SF11">
    <property type="entry name" value="GEO12009P1"/>
    <property type="match status" value="1"/>
</dbReference>
<keyword evidence="2" id="KW-0249">Electron transport</keyword>
<dbReference type="GO" id="GO:0015035">
    <property type="term" value="F:protein-disulfide reductase activity"/>
    <property type="evidence" value="ECO:0007669"/>
    <property type="project" value="TreeGrafter"/>
</dbReference>
<feature type="domain" description="Thioredoxin" evidence="5">
    <location>
        <begin position="47"/>
        <end position="163"/>
    </location>
</feature>
<dbReference type="WBParaSite" id="GPUH_0001382501-mRNA-1">
    <property type="protein sequence ID" value="GPUH_0001382501-mRNA-1"/>
    <property type="gene ID" value="GPUH_0001382501"/>
</dbReference>
<dbReference type="Proteomes" id="UP000271098">
    <property type="component" value="Unassembled WGS sequence"/>
</dbReference>
<dbReference type="EMBL" id="UYRT01080591">
    <property type="protein sequence ID" value="VDN23027.1"/>
    <property type="molecule type" value="Genomic_DNA"/>
</dbReference>
<dbReference type="PROSITE" id="PS51352">
    <property type="entry name" value="THIOREDOXIN_2"/>
    <property type="match status" value="1"/>
</dbReference>
<reference evidence="8" key="1">
    <citation type="submission" date="2016-06" db="UniProtKB">
        <authorList>
            <consortium name="WormBaseParasite"/>
        </authorList>
    </citation>
    <scope>IDENTIFICATION</scope>
</reference>
<dbReference type="Pfam" id="PF00085">
    <property type="entry name" value="Thioredoxin"/>
    <property type="match status" value="2"/>
</dbReference>
<dbReference type="Gene3D" id="3.40.30.10">
    <property type="entry name" value="Glutaredoxin"/>
    <property type="match status" value="2"/>
</dbReference>
<name>A0A183DYL9_9BILA</name>
<dbReference type="FunFam" id="3.40.30.10:FF:000001">
    <property type="entry name" value="Thioredoxin"/>
    <property type="match status" value="1"/>
</dbReference>
<evidence type="ECO:0000256" key="2">
    <source>
        <dbReference type="ARBA" id="ARBA00022982"/>
    </source>
</evidence>
<dbReference type="CDD" id="cd02947">
    <property type="entry name" value="TRX_family"/>
    <property type="match status" value="1"/>
</dbReference>
<accession>A0A183DYL9</accession>
<dbReference type="GO" id="GO:0005737">
    <property type="term" value="C:cytoplasm"/>
    <property type="evidence" value="ECO:0007669"/>
    <property type="project" value="TreeGrafter"/>
</dbReference>
<evidence type="ECO:0000256" key="3">
    <source>
        <dbReference type="ARBA" id="ARBA00023157"/>
    </source>
</evidence>
<sequence>MLTLRTRMQFRRGSGARRMFCDEQRQSLIFNIEDEEDFTEKGSGARRMFCDEQRQSLIFNIEGEEDFTEKVLRSSVPVLVDFYADWCGPCKMLGPRIEAKVLGRQGTVMLAKVNVDYAADLAMDYEVNAVPTVLAVRDGEVTGRFEGVQNDEELDQFIEDLLNLGKFWNWKTSEAAAAQLKIDSFEVMLAKVNVDYAADLAMDYEVNAVPTVLAVRDGEVTGRFEGVQNDEELDQFIEDLVGSEG</sequence>
<keyword evidence="4" id="KW-0676">Redox-active center</keyword>
<dbReference type="PRINTS" id="PR00421">
    <property type="entry name" value="THIOREDOXIN"/>
</dbReference>
<dbReference type="PROSITE" id="PS00194">
    <property type="entry name" value="THIOREDOXIN_1"/>
    <property type="match status" value="1"/>
</dbReference>
<dbReference type="InterPro" id="IPR013766">
    <property type="entry name" value="Thioredoxin_domain"/>
</dbReference>
<dbReference type="InterPro" id="IPR036249">
    <property type="entry name" value="Thioredoxin-like_sf"/>
</dbReference>